<dbReference type="InterPro" id="IPR028191">
    <property type="entry name" value="WASH-4_N"/>
</dbReference>
<dbReference type="GO" id="GO:0016197">
    <property type="term" value="P:endosomal transport"/>
    <property type="evidence" value="ECO:0007669"/>
    <property type="project" value="TreeGrafter"/>
</dbReference>
<dbReference type="Proteomes" id="UP000694872">
    <property type="component" value="Unplaced"/>
</dbReference>
<dbReference type="PANTHER" id="PTHR31409:SF0">
    <property type="entry name" value="WASH COMPLEX SUBUNIT 4"/>
    <property type="match status" value="1"/>
</dbReference>
<dbReference type="GO" id="GO:0071203">
    <property type="term" value="C:WASH complex"/>
    <property type="evidence" value="ECO:0007669"/>
    <property type="project" value="InterPro"/>
</dbReference>
<dbReference type="InterPro" id="IPR028283">
    <property type="entry name" value="WASH-7_C"/>
</dbReference>
<name>A0AAJ6ZSP9_PAPXU</name>
<evidence type="ECO:0000259" key="3">
    <source>
        <dbReference type="Pfam" id="PF14746"/>
    </source>
</evidence>
<proteinExistence type="predicted"/>
<feature type="domain" description="WASH complex subunit 7 C-terminal" evidence="3">
    <location>
        <begin position="924"/>
        <end position="1088"/>
    </location>
</feature>
<feature type="domain" description="WASH complex subunit 7 central" evidence="1">
    <location>
        <begin position="565"/>
        <end position="906"/>
    </location>
</feature>
<gene>
    <name evidence="4" type="primary">LOC106125743</name>
</gene>
<reference evidence="4" key="1">
    <citation type="submission" date="2025-08" db="UniProtKB">
        <authorList>
            <consortium name="RefSeq"/>
        </authorList>
    </citation>
    <scope>IDENTIFICATION</scope>
</reference>
<organism evidence="4">
    <name type="scientific">Papilio xuthus</name>
    <name type="common">Asian swallowtail butterfly</name>
    <dbReference type="NCBI Taxonomy" id="66420"/>
    <lineage>
        <taxon>Eukaryota</taxon>
        <taxon>Metazoa</taxon>
        <taxon>Ecdysozoa</taxon>
        <taxon>Arthropoda</taxon>
        <taxon>Hexapoda</taxon>
        <taxon>Insecta</taxon>
        <taxon>Pterygota</taxon>
        <taxon>Neoptera</taxon>
        <taxon>Endopterygota</taxon>
        <taxon>Lepidoptera</taxon>
        <taxon>Glossata</taxon>
        <taxon>Ditrysia</taxon>
        <taxon>Papilionoidea</taxon>
        <taxon>Papilionidae</taxon>
        <taxon>Papilioninae</taxon>
        <taxon>Papilio</taxon>
    </lineage>
</organism>
<dbReference type="PANTHER" id="PTHR31409">
    <property type="entry name" value="WASH COMPLEX SUBUNIT 4"/>
    <property type="match status" value="1"/>
</dbReference>
<evidence type="ECO:0000313" key="4">
    <source>
        <dbReference type="RefSeq" id="XP_013178504.1"/>
    </source>
</evidence>
<dbReference type="RefSeq" id="XP_013178504.1">
    <property type="nucleotide sequence ID" value="XM_013323050.1"/>
</dbReference>
<accession>A0AAJ6ZSP9</accession>
<dbReference type="CTD" id="32594"/>
<dbReference type="GO" id="GO:0007032">
    <property type="term" value="P:endosome organization"/>
    <property type="evidence" value="ECO:0007669"/>
    <property type="project" value="TreeGrafter"/>
</dbReference>
<dbReference type="KEGG" id="pxu:106125743"/>
<dbReference type="Pfam" id="PF14746">
    <property type="entry name" value="WASH-7_C"/>
    <property type="match status" value="1"/>
</dbReference>
<sequence>MRSDTEKEAGAFILKNYGQFFKKQYQDHIQICGPTSLVENKTFLPIKIDMMPSEHIPIPELVVSDNTIMTKVLGVLSALCVEVSTLKKEAFERHFPFLAVYEEYQKSEIASQMESICLLNAFTSHCNDTLQNLCSQVFAIVSEGLINLNGIQLHYIINNIGELFTIIILLELLISRTSLPTKWNNYCKSLKTFAPENLDTYDEKFKAILGAIDNITAKIMSDDIVQNTLHNLLNLRKNNLIGKNCTTVTSEFSQYIKQALFNLEKLLQEKPTTENMYKCIKINSLFVLSSHLFGSSDKKIFKALVDLNTKAHSIHIIGTTLWFPEQFLQRYSPSLSSNHGKLSQTMLKARQAYMNAKKLSLSKDVATLQTISSQWTLNVEELFSNYIKLNAAEMNLHAKIILEGLEIASTIYHSLLTFLNLHLSLGIPLSKQTLMSLFEIIDILKSVKNAVTRNSNQIINSTTMIIQHLLFQTASTIQEVKKMLMCDKKYASKKLDELTCIVIAEQAVKGAATIERNTATNIALSFVPDTTYVDDTYIKLGTLLEKIQILTQFLNNMDKYCNCSWMLWHLNIIPVYFDQPFSCQLNALKLKNFFMVFEDCAGLLYRTDKYYDYTKIRDILNCTTDIIEEKILNNMSQNIETNLRLHTHSHLQLDIVNPFTDDMIKKIFLIANNLRISNIYMNVVPNVEHYLSKTFYNLTTVVLSDWKTYGEMRQMAKLKFNLSTVQDNLPKQTLEQGLDILEIMRKIHIFVSKYHYNLNNQIFVEKSSNNKHLNSINIRHIANSIRTHGTGIMNTTVNFTYQFLKNKFFIFSQFMFDEQIKSRLIKDLRYFKENAHSSGNMYLYKHAEKFNKGIKMLGLAEDGQSYLDLFRDLITQIGNAMGYVRMVRSGGRHCCSDATAFLPSLDNKSFKQLCVENSLGDKATEAAENLDNNINDLVSNFVEGTEYFKLLVDVFAPVFRNPKNVHLKNFFIIVPPLTLNFVEHMILSKDKMSKKNKAGAAFTDDGFSVGVAYILKLLDQDANFESLHWFNSVWSHIKEEREIIDKQKNQGTLQLQQALALSEKKIKTLEEEFQLLYYSLTSARIFFR</sequence>
<dbReference type="AlphaFoldDB" id="A0AAJ6ZSP9"/>
<dbReference type="GeneID" id="106125743"/>
<dbReference type="Pfam" id="PF14745">
    <property type="entry name" value="WASH-4_N"/>
    <property type="match status" value="1"/>
</dbReference>
<feature type="domain" description="WASH complex subunit 4 N-terminal" evidence="2">
    <location>
        <begin position="40"/>
        <end position="564"/>
    </location>
</feature>
<dbReference type="InterPro" id="IPR028282">
    <property type="entry name" value="WASH-7_central"/>
</dbReference>
<dbReference type="InterPro" id="IPR027307">
    <property type="entry name" value="WASH7"/>
</dbReference>
<evidence type="ECO:0000259" key="2">
    <source>
        <dbReference type="Pfam" id="PF14745"/>
    </source>
</evidence>
<protein>
    <submittedName>
        <fullName evidence="4">WASH complex subunit 7</fullName>
    </submittedName>
</protein>
<evidence type="ECO:0000259" key="1">
    <source>
        <dbReference type="Pfam" id="PF14744"/>
    </source>
</evidence>
<dbReference type="Pfam" id="PF14744">
    <property type="entry name" value="WASH-7_mid"/>
    <property type="match status" value="1"/>
</dbReference>
<dbReference type="GO" id="GO:0005768">
    <property type="term" value="C:endosome"/>
    <property type="evidence" value="ECO:0007669"/>
    <property type="project" value="TreeGrafter"/>
</dbReference>